<gene>
    <name evidence="5" type="ORF">QJS10_CPA03g02365</name>
</gene>
<reference evidence="5" key="1">
    <citation type="journal article" date="2023" name="Nat. Commun.">
        <title>Diploid and tetraploid genomes of Acorus and the evolution of monocots.</title>
        <authorList>
            <person name="Ma L."/>
            <person name="Liu K.W."/>
            <person name="Li Z."/>
            <person name="Hsiao Y.Y."/>
            <person name="Qi Y."/>
            <person name="Fu T."/>
            <person name="Tang G.D."/>
            <person name="Zhang D."/>
            <person name="Sun W.H."/>
            <person name="Liu D.K."/>
            <person name="Li Y."/>
            <person name="Chen G.Z."/>
            <person name="Liu X.D."/>
            <person name="Liao X.Y."/>
            <person name="Jiang Y.T."/>
            <person name="Yu X."/>
            <person name="Hao Y."/>
            <person name="Huang J."/>
            <person name="Zhao X.W."/>
            <person name="Ke S."/>
            <person name="Chen Y.Y."/>
            <person name="Wu W.L."/>
            <person name="Hsu J.L."/>
            <person name="Lin Y.F."/>
            <person name="Huang M.D."/>
            <person name="Li C.Y."/>
            <person name="Huang L."/>
            <person name="Wang Z.W."/>
            <person name="Zhao X."/>
            <person name="Zhong W.Y."/>
            <person name="Peng D.H."/>
            <person name="Ahmad S."/>
            <person name="Lan S."/>
            <person name="Zhang J.S."/>
            <person name="Tsai W.C."/>
            <person name="Van de Peer Y."/>
            <person name="Liu Z.J."/>
        </authorList>
    </citation>
    <scope>NUCLEOTIDE SEQUENCE</scope>
    <source>
        <strain evidence="5">CP</strain>
    </source>
</reference>
<feature type="signal peptide" evidence="4">
    <location>
        <begin position="1"/>
        <end position="23"/>
    </location>
</feature>
<dbReference type="Pfam" id="PF00657">
    <property type="entry name" value="Lipase_GDSL"/>
    <property type="match status" value="1"/>
</dbReference>
<evidence type="ECO:0000313" key="5">
    <source>
        <dbReference type="EMBL" id="KAK1321480.1"/>
    </source>
</evidence>
<evidence type="ECO:0000256" key="2">
    <source>
        <dbReference type="ARBA" id="ARBA00022801"/>
    </source>
</evidence>
<feature type="chain" id="PRO_5043933842" evidence="4">
    <location>
        <begin position="24"/>
        <end position="362"/>
    </location>
</feature>
<keyword evidence="6" id="KW-1185">Reference proteome</keyword>
<dbReference type="Proteomes" id="UP001180020">
    <property type="component" value="Unassembled WGS sequence"/>
</dbReference>
<dbReference type="PANTHER" id="PTHR45648:SF180">
    <property type="entry name" value="OS04G0561800 PROTEIN"/>
    <property type="match status" value="1"/>
</dbReference>
<name>A0AAV9F9H0_ACOCL</name>
<reference evidence="5" key="2">
    <citation type="submission" date="2023-06" db="EMBL/GenBank/DDBJ databases">
        <authorList>
            <person name="Ma L."/>
            <person name="Liu K.-W."/>
            <person name="Li Z."/>
            <person name="Hsiao Y.-Y."/>
            <person name="Qi Y."/>
            <person name="Fu T."/>
            <person name="Tang G."/>
            <person name="Zhang D."/>
            <person name="Sun W.-H."/>
            <person name="Liu D.-K."/>
            <person name="Li Y."/>
            <person name="Chen G.-Z."/>
            <person name="Liu X.-D."/>
            <person name="Liao X.-Y."/>
            <person name="Jiang Y.-T."/>
            <person name="Yu X."/>
            <person name="Hao Y."/>
            <person name="Huang J."/>
            <person name="Zhao X.-W."/>
            <person name="Ke S."/>
            <person name="Chen Y.-Y."/>
            <person name="Wu W.-L."/>
            <person name="Hsu J.-L."/>
            <person name="Lin Y.-F."/>
            <person name="Huang M.-D."/>
            <person name="Li C.-Y."/>
            <person name="Huang L."/>
            <person name="Wang Z.-W."/>
            <person name="Zhao X."/>
            <person name="Zhong W.-Y."/>
            <person name="Peng D.-H."/>
            <person name="Ahmad S."/>
            <person name="Lan S."/>
            <person name="Zhang J.-S."/>
            <person name="Tsai W.-C."/>
            <person name="Van De Peer Y."/>
            <person name="Liu Z.-J."/>
        </authorList>
    </citation>
    <scope>NUCLEOTIDE SEQUENCE</scope>
    <source>
        <strain evidence="5">CP</strain>
        <tissue evidence="5">Leaves</tissue>
    </source>
</reference>
<evidence type="ECO:0000313" key="6">
    <source>
        <dbReference type="Proteomes" id="UP001180020"/>
    </source>
</evidence>
<dbReference type="Gene3D" id="3.40.50.1110">
    <property type="entry name" value="SGNH hydrolase"/>
    <property type="match status" value="1"/>
</dbReference>
<dbReference type="GO" id="GO:0016788">
    <property type="term" value="F:hydrolase activity, acting on ester bonds"/>
    <property type="evidence" value="ECO:0007669"/>
    <property type="project" value="InterPro"/>
</dbReference>
<dbReference type="InterPro" id="IPR051058">
    <property type="entry name" value="GDSL_Est/Lipase"/>
</dbReference>
<dbReference type="InterPro" id="IPR036514">
    <property type="entry name" value="SGNH_hydro_sf"/>
</dbReference>
<evidence type="ECO:0000256" key="3">
    <source>
        <dbReference type="ARBA" id="ARBA00022963"/>
    </source>
</evidence>
<dbReference type="InterPro" id="IPR035669">
    <property type="entry name" value="SGNH_plant_lipase-like"/>
</dbReference>
<dbReference type="CDD" id="cd01837">
    <property type="entry name" value="SGNH_plant_lipase_like"/>
    <property type="match status" value="1"/>
</dbReference>
<dbReference type="GO" id="GO:0016042">
    <property type="term" value="P:lipid catabolic process"/>
    <property type="evidence" value="ECO:0007669"/>
    <property type="project" value="UniProtKB-KW"/>
</dbReference>
<organism evidence="5 6">
    <name type="scientific">Acorus calamus</name>
    <name type="common">Sweet flag</name>
    <dbReference type="NCBI Taxonomy" id="4465"/>
    <lineage>
        <taxon>Eukaryota</taxon>
        <taxon>Viridiplantae</taxon>
        <taxon>Streptophyta</taxon>
        <taxon>Embryophyta</taxon>
        <taxon>Tracheophyta</taxon>
        <taxon>Spermatophyta</taxon>
        <taxon>Magnoliopsida</taxon>
        <taxon>Liliopsida</taxon>
        <taxon>Acoraceae</taxon>
        <taxon>Acorus</taxon>
    </lineage>
</organism>
<dbReference type="InterPro" id="IPR001087">
    <property type="entry name" value="GDSL"/>
</dbReference>
<keyword evidence="2" id="KW-0378">Hydrolase</keyword>
<keyword evidence="3" id="KW-0442">Lipid degradation</keyword>
<accession>A0AAV9F9H0</accession>
<evidence type="ECO:0000256" key="4">
    <source>
        <dbReference type="SAM" id="SignalP"/>
    </source>
</evidence>
<protein>
    <submittedName>
        <fullName evidence="5">GDSL esterase/lipase</fullName>
    </submittedName>
</protein>
<dbReference type="EMBL" id="JAUJYO010000003">
    <property type="protein sequence ID" value="KAK1321480.1"/>
    <property type="molecule type" value="Genomic_DNA"/>
</dbReference>
<sequence>MECKTIPLLFLTLLVVLASGAAAEANVPAIFIFGDSTADVGNNDYLPTMAKANFPNYGIDFPNGTATGRFSNGFNSADEIARKFGFKMSPPPFLALTLEGLRAQMSRGINFASGAAGIFDDTGSSLGTVVPMGLQVQHFTTVCANLTASIGSDAAHLLLSKSLFLFSVGSNDLFENSKKSSTAHGAFKRTPAKLIADLMLKFKDQLKGLHGLGARKFGIVSVPPVGCCPSKRSISTGECDRELNYLARRFYNAMLGVLRELQSTLPGMKYSLGNGYEMVANIIKNPGPFKMKEVKTACCGTGKYNGGWFCNESANLCPKRDEYLFWDWYHPTQMASRIAASTLYEGLTRYVTPINFKQLAED</sequence>
<comment type="caution">
    <text evidence="5">The sequence shown here is derived from an EMBL/GenBank/DDBJ whole genome shotgun (WGS) entry which is preliminary data.</text>
</comment>
<keyword evidence="4" id="KW-0732">Signal</keyword>
<comment type="similarity">
    <text evidence="1">Belongs to the 'GDSL' lipolytic enzyme family.</text>
</comment>
<dbReference type="PANTHER" id="PTHR45648">
    <property type="entry name" value="GDSL LIPASE/ACYLHYDROLASE FAMILY PROTEIN (AFU_ORTHOLOGUE AFUA_4G14700)"/>
    <property type="match status" value="1"/>
</dbReference>
<keyword evidence="3" id="KW-0443">Lipid metabolism</keyword>
<evidence type="ECO:0000256" key="1">
    <source>
        <dbReference type="ARBA" id="ARBA00008668"/>
    </source>
</evidence>
<dbReference type="AlphaFoldDB" id="A0AAV9F9H0"/>
<proteinExistence type="inferred from homology"/>